<dbReference type="CDD" id="cd00761">
    <property type="entry name" value="Glyco_tranf_GTA_type"/>
    <property type="match status" value="1"/>
</dbReference>
<evidence type="ECO:0000256" key="2">
    <source>
        <dbReference type="ARBA" id="ARBA00022679"/>
    </source>
</evidence>
<evidence type="ECO:0000313" key="5">
    <source>
        <dbReference type="Proteomes" id="UP001214131"/>
    </source>
</evidence>
<reference evidence="4 5" key="1">
    <citation type="submission" date="2023-02" db="EMBL/GenBank/DDBJ databases">
        <title>Comparative genomics and fermentation flavor characterization of five lactic acid bacteria reveal flavor biosynthesis metabolic pathways in fermented muskmelon puree.</title>
        <authorList>
            <person name="Yuan L."/>
            <person name="Li M."/>
            <person name="Xu X."/>
            <person name="Lao F."/>
            <person name="Wu J."/>
        </authorList>
    </citation>
    <scope>NUCLEOTIDE SEQUENCE [LARGE SCALE GENOMIC DNA]</scope>
    <source>
        <strain evidence="4 5">Ca-4</strain>
    </source>
</reference>
<keyword evidence="2" id="KW-0808">Transferase</keyword>
<protein>
    <submittedName>
        <fullName evidence="4">Glycosyltransferase family 2 protein</fullName>
    </submittedName>
</protein>
<evidence type="ECO:0000313" key="4">
    <source>
        <dbReference type="EMBL" id="WEA57630.1"/>
    </source>
</evidence>
<sequence length="334" mass="38510">MNNGITMIIPVYNNYGTLTKLFHSIKAQIYKNFKVILVDGGSTDGSVSLCEEQIRKDKRFFLIKSKKLTNRHDASTLRNIGIENVKTKYVTFVDSDDWIDEDHLDNLFKNVEGTELCVCGWTHSEVKAHIQYNNSNILDRDEILVKTLGMKESAGYVFNKLFLTKIIIENNIRFNSNYKISEDLLFCIEYITKIKHGVILKSANTYHYIKREGSITTTVYLRNPFIELNSIRSMHSSLVGCSKRVRKAYSVHKLMAYNTVFRIKNEVNVPSSFIDTARKEIIENICLVFSSKEYALKSRVALICFALFPNAVTKCFALFPNAVTKYRILKRKFL</sequence>
<dbReference type="AlphaFoldDB" id="A0ABD7X8B6"/>
<keyword evidence="1" id="KW-0328">Glycosyltransferase</keyword>
<dbReference type="Proteomes" id="UP001214131">
    <property type="component" value="Chromosome"/>
</dbReference>
<proteinExistence type="predicted"/>
<dbReference type="RefSeq" id="WP_257069500.1">
    <property type="nucleotide sequence ID" value="NZ_CP118739.1"/>
</dbReference>
<feature type="domain" description="Glycosyltransferase 2-like" evidence="3">
    <location>
        <begin position="7"/>
        <end position="127"/>
    </location>
</feature>
<name>A0ABD7X8B6_PEDPE</name>
<dbReference type="InterPro" id="IPR001173">
    <property type="entry name" value="Glyco_trans_2-like"/>
</dbReference>
<dbReference type="EMBL" id="CP118739">
    <property type="protein sequence ID" value="WEA57630.1"/>
    <property type="molecule type" value="Genomic_DNA"/>
</dbReference>
<dbReference type="SUPFAM" id="SSF53448">
    <property type="entry name" value="Nucleotide-diphospho-sugar transferases"/>
    <property type="match status" value="1"/>
</dbReference>
<accession>A0ABD7X8B6</accession>
<dbReference type="PANTHER" id="PTHR22916">
    <property type="entry name" value="GLYCOSYLTRANSFERASE"/>
    <property type="match status" value="1"/>
</dbReference>
<dbReference type="Pfam" id="PF00535">
    <property type="entry name" value="Glycos_transf_2"/>
    <property type="match status" value="1"/>
</dbReference>
<dbReference type="InterPro" id="IPR029044">
    <property type="entry name" value="Nucleotide-diphossugar_trans"/>
</dbReference>
<gene>
    <name evidence="4" type="ORF">PWB86_01830</name>
</gene>
<evidence type="ECO:0000259" key="3">
    <source>
        <dbReference type="Pfam" id="PF00535"/>
    </source>
</evidence>
<dbReference type="PANTHER" id="PTHR22916:SF51">
    <property type="entry name" value="GLYCOSYLTRANSFERASE EPSH-RELATED"/>
    <property type="match status" value="1"/>
</dbReference>
<dbReference type="GO" id="GO:0016757">
    <property type="term" value="F:glycosyltransferase activity"/>
    <property type="evidence" value="ECO:0007669"/>
    <property type="project" value="UniProtKB-KW"/>
</dbReference>
<organism evidence="4 5">
    <name type="scientific">Pediococcus pentosaceus</name>
    <dbReference type="NCBI Taxonomy" id="1255"/>
    <lineage>
        <taxon>Bacteria</taxon>
        <taxon>Bacillati</taxon>
        <taxon>Bacillota</taxon>
        <taxon>Bacilli</taxon>
        <taxon>Lactobacillales</taxon>
        <taxon>Lactobacillaceae</taxon>
        <taxon>Pediococcus</taxon>
    </lineage>
</organism>
<dbReference type="Gene3D" id="3.90.550.10">
    <property type="entry name" value="Spore Coat Polysaccharide Biosynthesis Protein SpsA, Chain A"/>
    <property type="match status" value="1"/>
</dbReference>
<evidence type="ECO:0000256" key="1">
    <source>
        <dbReference type="ARBA" id="ARBA00022676"/>
    </source>
</evidence>